<comment type="caution">
    <text evidence="1">The sequence shown here is derived from an EMBL/GenBank/DDBJ whole genome shotgun (WGS) entry which is preliminary data.</text>
</comment>
<accession>A0A0F9S2U8</accession>
<protein>
    <submittedName>
        <fullName evidence="1">Uncharacterized protein</fullName>
    </submittedName>
</protein>
<dbReference type="AlphaFoldDB" id="A0A0F9S2U8"/>
<organism evidence="1">
    <name type="scientific">marine sediment metagenome</name>
    <dbReference type="NCBI Taxonomy" id="412755"/>
    <lineage>
        <taxon>unclassified sequences</taxon>
        <taxon>metagenomes</taxon>
        <taxon>ecological metagenomes</taxon>
    </lineage>
</organism>
<evidence type="ECO:0000313" key="1">
    <source>
        <dbReference type="EMBL" id="KKN56562.1"/>
    </source>
</evidence>
<proteinExistence type="predicted"/>
<gene>
    <name evidence="1" type="ORF">LCGC14_0571400</name>
</gene>
<dbReference type="EMBL" id="LAZR01000839">
    <property type="protein sequence ID" value="KKN56562.1"/>
    <property type="molecule type" value="Genomic_DNA"/>
</dbReference>
<name>A0A0F9S2U8_9ZZZZ</name>
<reference evidence="1" key="1">
    <citation type="journal article" date="2015" name="Nature">
        <title>Complex archaea that bridge the gap between prokaryotes and eukaryotes.</title>
        <authorList>
            <person name="Spang A."/>
            <person name="Saw J.H."/>
            <person name="Jorgensen S.L."/>
            <person name="Zaremba-Niedzwiedzka K."/>
            <person name="Martijn J."/>
            <person name="Lind A.E."/>
            <person name="van Eijk R."/>
            <person name="Schleper C."/>
            <person name="Guy L."/>
            <person name="Ettema T.J."/>
        </authorList>
    </citation>
    <scope>NUCLEOTIDE SEQUENCE</scope>
</reference>
<sequence length="39" mass="4584">MIWQRKCKECGNLVDLQKCPYCRELKKREGDGKIPMPGM</sequence>